<keyword evidence="3" id="KW-1185">Reference proteome</keyword>
<evidence type="ECO:0000256" key="1">
    <source>
        <dbReference type="SAM" id="Phobius"/>
    </source>
</evidence>
<keyword evidence="1" id="KW-0472">Membrane</keyword>
<dbReference type="EMBL" id="ML736409">
    <property type="protein sequence ID" value="KAE8371626.1"/>
    <property type="molecule type" value="Genomic_DNA"/>
</dbReference>
<protein>
    <submittedName>
        <fullName evidence="2">Uncharacterized protein</fullName>
    </submittedName>
</protein>
<keyword evidence="1" id="KW-0812">Transmembrane</keyword>
<name>A0A5N7AQP0_9EURO</name>
<accession>A0A5N7AQP0</accession>
<proteinExistence type="predicted"/>
<feature type="transmembrane region" description="Helical" evidence="1">
    <location>
        <begin position="12"/>
        <end position="31"/>
    </location>
</feature>
<sequence>MDGVPCIYHVWMYYYLVLVLTYFLVLSKSLVFKGPELGFGESLKKPERGPPREWVGRTYVPRTESPLCRYVLQCMGVS</sequence>
<keyword evidence="1" id="KW-1133">Transmembrane helix</keyword>
<evidence type="ECO:0000313" key="2">
    <source>
        <dbReference type="EMBL" id="KAE8371626.1"/>
    </source>
</evidence>
<evidence type="ECO:0000313" key="3">
    <source>
        <dbReference type="Proteomes" id="UP000326198"/>
    </source>
</evidence>
<gene>
    <name evidence="2" type="ORF">BDV26DRAFT_275703</name>
</gene>
<reference evidence="2 3" key="1">
    <citation type="submission" date="2019-04" db="EMBL/GenBank/DDBJ databases">
        <title>Friends and foes A comparative genomics studyof 23 Aspergillus species from section Flavi.</title>
        <authorList>
            <consortium name="DOE Joint Genome Institute"/>
            <person name="Kjaerbolling I."/>
            <person name="Vesth T."/>
            <person name="Frisvad J.C."/>
            <person name="Nybo J.L."/>
            <person name="Theobald S."/>
            <person name="Kildgaard S."/>
            <person name="Isbrandt T."/>
            <person name="Kuo A."/>
            <person name="Sato A."/>
            <person name="Lyhne E.K."/>
            <person name="Kogle M.E."/>
            <person name="Wiebenga A."/>
            <person name="Kun R.S."/>
            <person name="Lubbers R.J."/>
            <person name="Makela M.R."/>
            <person name="Barry K."/>
            <person name="Chovatia M."/>
            <person name="Clum A."/>
            <person name="Daum C."/>
            <person name="Haridas S."/>
            <person name="He G."/>
            <person name="LaButti K."/>
            <person name="Lipzen A."/>
            <person name="Mondo S."/>
            <person name="Riley R."/>
            <person name="Salamov A."/>
            <person name="Simmons B.A."/>
            <person name="Magnuson J.K."/>
            <person name="Henrissat B."/>
            <person name="Mortensen U.H."/>
            <person name="Larsen T.O."/>
            <person name="Devries R.P."/>
            <person name="Grigoriev I.V."/>
            <person name="Machida M."/>
            <person name="Baker S.E."/>
            <person name="Andersen M.R."/>
        </authorList>
    </citation>
    <scope>NUCLEOTIDE SEQUENCE [LARGE SCALE GENOMIC DNA]</scope>
    <source>
        <strain evidence="2 3">IBT 29228</strain>
    </source>
</reference>
<organism evidence="2 3">
    <name type="scientific">Aspergillus bertholletiae</name>
    <dbReference type="NCBI Taxonomy" id="1226010"/>
    <lineage>
        <taxon>Eukaryota</taxon>
        <taxon>Fungi</taxon>
        <taxon>Dikarya</taxon>
        <taxon>Ascomycota</taxon>
        <taxon>Pezizomycotina</taxon>
        <taxon>Eurotiomycetes</taxon>
        <taxon>Eurotiomycetidae</taxon>
        <taxon>Eurotiales</taxon>
        <taxon>Aspergillaceae</taxon>
        <taxon>Aspergillus</taxon>
        <taxon>Aspergillus subgen. Circumdati</taxon>
    </lineage>
</organism>
<dbReference type="AlphaFoldDB" id="A0A5N7AQP0"/>
<feature type="non-terminal residue" evidence="2">
    <location>
        <position position="78"/>
    </location>
</feature>
<dbReference type="Proteomes" id="UP000326198">
    <property type="component" value="Unassembled WGS sequence"/>
</dbReference>